<keyword evidence="4" id="KW-1185">Reference proteome</keyword>
<proteinExistence type="predicted"/>
<dbReference type="GO" id="GO:0003700">
    <property type="term" value="F:DNA-binding transcription factor activity"/>
    <property type="evidence" value="ECO:0007669"/>
    <property type="project" value="InterPro"/>
</dbReference>
<comment type="caution">
    <text evidence="3">The sequence shown here is derived from an EMBL/GenBank/DDBJ whole genome shotgun (WGS) entry which is preliminary data.</text>
</comment>
<sequence length="185" mass="19836">MTMTTLDSRCDDVLVALRRVIRAVGLHSRQLERSHGLTAPQALVLKAIIDLGGASVGAVAKRVSLSQATVTDILNRLESRELVARARSSEDRRRVMVSATDKAVAIMARSPPLLQEAFVQRFQALEEWEQSLLISSLQRITTLMGVEQLDASPVLAAEPVASGDDPMPAASDAEGGAPMLDQPGI</sequence>
<protein>
    <recommendedName>
        <fullName evidence="2">HTH marR-type domain-containing protein</fullName>
    </recommendedName>
</protein>
<feature type="region of interest" description="Disordered" evidence="1">
    <location>
        <begin position="158"/>
        <end position="185"/>
    </location>
</feature>
<organism evidence="3 4">
    <name type="scientific">Lamprobacter modestohalophilus</name>
    <dbReference type="NCBI Taxonomy" id="1064514"/>
    <lineage>
        <taxon>Bacteria</taxon>
        <taxon>Pseudomonadati</taxon>
        <taxon>Pseudomonadota</taxon>
        <taxon>Gammaproteobacteria</taxon>
        <taxon>Chromatiales</taxon>
        <taxon>Chromatiaceae</taxon>
        <taxon>Lamprobacter</taxon>
    </lineage>
</organism>
<accession>A0A9X0WA65</accession>
<evidence type="ECO:0000256" key="1">
    <source>
        <dbReference type="SAM" id="MobiDB-lite"/>
    </source>
</evidence>
<evidence type="ECO:0000313" key="4">
    <source>
        <dbReference type="Proteomes" id="UP001138768"/>
    </source>
</evidence>
<name>A0A9X0WA65_9GAMM</name>
<dbReference type="InterPro" id="IPR036388">
    <property type="entry name" value="WH-like_DNA-bd_sf"/>
</dbReference>
<dbReference type="InterPro" id="IPR000835">
    <property type="entry name" value="HTH_MarR-typ"/>
</dbReference>
<feature type="domain" description="HTH marR-type" evidence="2">
    <location>
        <begin position="10"/>
        <end position="142"/>
    </location>
</feature>
<dbReference type="SMART" id="SM00347">
    <property type="entry name" value="HTH_MARR"/>
    <property type="match status" value="1"/>
</dbReference>
<gene>
    <name evidence="3" type="ORF">CKO42_15580</name>
</gene>
<evidence type="ECO:0000259" key="2">
    <source>
        <dbReference type="PROSITE" id="PS50995"/>
    </source>
</evidence>
<dbReference type="PROSITE" id="PS50995">
    <property type="entry name" value="HTH_MARR_2"/>
    <property type="match status" value="1"/>
</dbReference>
<dbReference type="InterPro" id="IPR039422">
    <property type="entry name" value="MarR/SlyA-like"/>
</dbReference>
<dbReference type="GO" id="GO:0006950">
    <property type="term" value="P:response to stress"/>
    <property type="evidence" value="ECO:0007669"/>
    <property type="project" value="TreeGrafter"/>
</dbReference>
<dbReference type="EMBL" id="NRRY01000027">
    <property type="protein sequence ID" value="MBK1619838.1"/>
    <property type="molecule type" value="Genomic_DNA"/>
</dbReference>
<dbReference type="AlphaFoldDB" id="A0A9X0WA65"/>
<dbReference type="PANTHER" id="PTHR33164:SF89">
    <property type="entry name" value="MARR FAMILY REGULATORY PROTEIN"/>
    <property type="match status" value="1"/>
</dbReference>
<dbReference type="SUPFAM" id="SSF46785">
    <property type="entry name" value="Winged helix' DNA-binding domain"/>
    <property type="match status" value="1"/>
</dbReference>
<dbReference type="Gene3D" id="1.10.10.10">
    <property type="entry name" value="Winged helix-like DNA-binding domain superfamily/Winged helix DNA-binding domain"/>
    <property type="match status" value="1"/>
</dbReference>
<reference evidence="3 4" key="1">
    <citation type="journal article" date="2020" name="Microorganisms">
        <title>Osmotic Adaptation and Compatible Solute Biosynthesis of Phototrophic Bacteria as Revealed from Genome Analyses.</title>
        <authorList>
            <person name="Imhoff J.F."/>
            <person name="Rahn T."/>
            <person name="Kunzel S."/>
            <person name="Keller A."/>
            <person name="Neulinger S.C."/>
        </authorList>
    </citation>
    <scope>NUCLEOTIDE SEQUENCE [LARGE SCALE GENOMIC DNA]</scope>
    <source>
        <strain evidence="3 4">DSM 25653</strain>
    </source>
</reference>
<dbReference type="PANTHER" id="PTHR33164">
    <property type="entry name" value="TRANSCRIPTIONAL REGULATOR, MARR FAMILY"/>
    <property type="match status" value="1"/>
</dbReference>
<dbReference type="InterPro" id="IPR036390">
    <property type="entry name" value="WH_DNA-bd_sf"/>
</dbReference>
<evidence type="ECO:0000313" key="3">
    <source>
        <dbReference type="EMBL" id="MBK1619838.1"/>
    </source>
</evidence>
<dbReference type="Proteomes" id="UP001138768">
    <property type="component" value="Unassembled WGS sequence"/>
</dbReference>
<dbReference type="Pfam" id="PF01047">
    <property type="entry name" value="MarR"/>
    <property type="match status" value="1"/>
</dbReference>